<evidence type="ECO:0000256" key="6">
    <source>
        <dbReference type="PIRSR" id="PIRSR600821-52"/>
    </source>
</evidence>
<evidence type="ECO:0000256" key="3">
    <source>
        <dbReference type="ARBA" id="ARBA00023235"/>
    </source>
</evidence>
<dbReference type="PANTHER" id="PTHR30511">
    <property type="entry name" value="ALANINE RACEMASE"/>
    <property type="match status" value="1"/>
</dbReference>
<organism evidence="8 9">
    <name type="scientific">Micavibrio aeruginosavorus</name>
    <dbReference type="NCBI Taxonomy" id="349221"/>
    <lineage>
        <taxon>Bacteria</taxon>
        <taxon>Pseudomonadati</taxon>
        <taxon>Bdellovibrionota</taxon>
        <taxon>Bdellovibrionia</taxon>
        <taxon>Bdellovibrionales</taxon>
        <taxon>Pseudobdellovibrionaceae</taxon>
        <taxon>Micavibrio</taxon>
    </lineage>
</organism>
<keyword evidence="2 4" id="KW-0663">Pyridoxal phosphate</keyword>
<dbReference type="Gene3D" id="2.40.37.10">
    <property type="entry name" value="Lyase, Ornithine Decarboxylase, Chain A, domain 1"/>
    <property type="match status" value="1"/>
</dbReference>
<comment type="similarity">
    <text evidence="4">Belongs to the alanine racemase family.</text>
</comment>
<dbReference type="GO" id="GO:0030632">
    <property type="term" value="P:D-alanine biosynthetic process"/>
    <property type="evidence" value="ECO:0007669"/>
    <property type="project" value="UniProtKB-UniRule"/>
</dbReference>
<comment type="catalytic activity">
    <reaction evidence="4">
        <text>L-alanine = D-alanine</text>
        <dbReference type="Rhea" id="RHEA:20249"/>
        <dbReference type="ChEBI" id="CHEBI:57416"/>
        <dbReference type="ChEBI" id="CHEBI:57972"/>
        <dbReference type="EC" id="5.1.1.1"/>
    </reaction>
</comment>
<evidence type="ECO:0000256" key="2">
    <source>
        <dbReference type="ARBA" id="ARBA00022898"/>
    </source>
</evidence>
<accession>A0A2W5C3E6</accession>
<dbReference type="PANTHER" id="PTHR30511:SF0">
    <property type="entry name" value="ALANINE RACEMASE, CATABOLIC-RELATED"/>
    <property type="match status" value="1"/>
</dbReference>
<dbReference type="CDD" id="cd00430">
    <property type="entry name" value="PLPDE_III_AR"/>
    <property type="match status" value="1"/>
</dbReference>
<name>A0A2W5C3E6_9BACT</name>
<comment type="caution">
    <text evidence="8">The sequence shown here is derived from an EMBL/GenBank/DDBJ whole genome shotgun (WGS) entry which is preliminary data.</text>
</comment>
<feature type="binding site" evidence="4 6">
    <location>
        <position position="139"/>
    </location>
    <ligand>
        <name>substrate</name>
    </ligand>
</feature>
<evidence type="ECO:0000313" key="9">
    <source>
        <dbReference type="Proteomes" id="UP000249557"/>
    </source>
</evidence>
<dbReference type="EMBL" id="QFNK01000012">
    <property type="protein sequence ID" value="PZO88618.1"/>
    <property type="molecule type" value="Genomic_DNA"/>
</dbReference>
<dbReference type="SMART" id="SM01005">
    <property type="entry name" value="Ala_racemase_C"/>
    <property type="match status" value="1"/>
</dbReference>
<feature type="active site" description="Proton acceptor; specific for L-alanine" evidence="4">
    <location>
        <position position="254"/>
    </location>
</feature>
<proteinExistence type="inferred from homology"/>
<dbReference type="InterPro" id="IPR011079">
    <property type="entry name" value="Ala_racemase_C"/>
</dbReference>
<comment type="function">
    <text evidence="4">Catalyzes the interconversion of L-alanine and D-alanine. May also act on other amino acids.</text>
</comment>
<dbReference type="Gene3D" id="3.20.20.10">
    <property type="entry name" value="Alanine racemase"/>
    <property type="match status" value="1"/>
</dbReference>
<dbReference type="GO" id="GO:0005829">
    <property type="term" value="C:cytosol"/>
    <property type="evidence" value="ECO:0007669"/>
    <property type="project" value="TreeGrafter"/>
</dbReference>
<keyword evidence="3 4" id="KW-0413">Isomerase</keyword>
<dbReference type="InterPro" id="IPR009006">
    <property type="entry name" value="Ala_racemase/Decarboxylase_C"/>
</dbReference>
<comment type="cofactor">
    <cofactor evidence="1 4 5">
        <name>pyridoxal 5'-phosphate</name>
        <dbReference type="ChEBI" id="CHEBI:597326"/>
    </cofactor>
</comment>
<dbReference type="InterPro" id="IPR029066">
    <property type="entry name" value="PLP-binding_barrel"/>
</dbReference>
<evidence type="ECO:0000313" key="8">
    <source>
        <dbReference type="EMBL" id="PZO88618.1"/>
    </source>
</evidence>
<sequence length="359" mass="38772">MSATIFPPQAAAALTVNLSALTENYRLFRKMTGADVAGVLKADAYGTGVIPVFKALLHEGCRRFFVATPDEAAQLRGIDKACEIMVLGGLYKGAEDFYIAHTITPVLNCGSDLERWKSAAAHAGRAPPCALHFDTGMNRLGFAATAEIDAGGLDVRLVMTHFACSDEKDHPMNEAQTKAFAEIAKRWPDAPKSLCNSSGLFRNKEWHYDIVRPGFALYGGNPTPEADNPMHAVVSLNTRVLQTRNVKKGESAGYGATHVFEKDTRTATVAIGYADGFLRSGSSKAKLYRDGIACPVVGRVSMDLVIVDIGHLPRPPQEGEWMEVLGPHQDVDALAADLGTIGYEVLTSLGARYARRYEG</sequence>
<dbReference type="InterPro" id="IPR001608">
    <property type="entry name" value="Ala_racemase_N"/>
</dbReference>
<dbReference type="GO" id="GO:0030170">
    <property type="term" value="F:pyridoxal phosphate binding"/>
    <property type="evidence" value="ECO:0007669"/>
    <property type="project" value="UniProtKB-UniRule"/>
</dbReference>
<feature type="active site" description="Proton acceptor; specific for D-alanine" evidence="4">
    <location>
        <position position="41"/>
    </location>
</feature>
<comment type="pathway">
    <text evidence="4">Amino-acid biosynthesis; D-alanine biosynthesis; D-alanine from L-alanine: step 1/1.</text>
</comment>
<dbReference type="Pfam" id="PF01168">
    <property type="entry name" value="Ala_racemase_N"/>
    <property type="match status" value="1"/>
</dbReference>
<reference evidence="8 9" key="1">
    <citation type="submission" date="2017-08" db="EMBL/GenBank/DDBJ databases">
        <title>Infants hospitalized years apart are colonized by the same room-sourced microbial strains.</title>
        <authorList>
            <person name="Brooks B."/>
            <person name="Olm M.R."/>
            <person name="Firek B.A."/>
            <person name="Baker R."/>
            <person name="Thomas B.C."/>
            <person name="Morowitz M.J."/>
            <person name="Banfield J.F."/>
        </authorList>
    </citation>
    <scope>NUCLEOTIDE SEQUENCE [LARGE SCALE GENOMIC DNA]</scope>
    <source>
        <strain evidence="8">S2_018_000_R2_104</strain>
    </source>
</reference>
<dbReference type="UniPathway" id="UPA00042">
    <property type="reaction ID" value="UER00497"/>
</dbReference>
<evidence type="ECO:0000259" key="7">
    <source>
        <dbReference type="SMART" id="SM01005"/>
    </source>
</evidence>
<dbReference type="GO" id="GO:0008784">
    <property type="term" value="F:alanine racemase activity"/>
    <property type="evidence" value="ECO:0007669"/>
    <property type="project" value="UniProtKB-UniRule"/>
</dbReference>
<gene>
    <name evidence="8" type="primary">alr</name>
    <name evidence="8" type="ORF">DI626_01315</name>
</gene>
<evidence type="ECO:0000256" key="1">
    <source>
        <dbReference type="ARBA" id="ARBA00001933"/>
    </source>
</evidence>
<feature type="binding site" evidence="4 6">
    <location>
        <position position="302"/>
    </location>
    <ligand>
        <name>substrate</name>
    </ligand>
</feature>
<dbReference type="AlphaFoldDB" id="A0A2W5C3E6"/>
<feature type="modified residue" description="N6-(pyridoxal phosphate)lysine" evidence="4 5">
    <location>
        <position position="41"/>
    </location>
</feature>
<protein>
    <recommendedName>
        <fullName evidence="4">Alanine racemase</fullName>
        <ecNumber evidence="4">5.1.1.1</ecNumber>
    </recommendedName>
</protein>
<evidence type="ECO:0000256" key="5">
    <source>
        <dbReference type="PIRSR" id="PIRSR600821-50"/>
    </source>
</evidence>
<dbReference type="EC" id="5.1.1.1" evidence="4"/>
<dbReference type="Proteomes" id="UP000249557">
    <property type="component" value="Unassembled WGS sequence"/>
</dbReference>
<dbReference type="HAMAP" id="MF_01201">
    <property type="entry name" value="Ala_racemase"/>
    <property type="match status" value="1"/>
</dbReference>
<dbReference type="SUPFAM" id="SSF51419">
    <property type="entry name" value="PLP-binding barrel"/>
    <property type="match status" value="1"/>
</dbReference>
<feature type="domain" description="Alanine racemase C-terminal" evidence="7">
    <location>
        <begin position="233"/>
        <end position="358"/>
    </location>
</feature>
<dbReference type="InterPro" id="IPR000821">
    <property type="entry name" value="Ala_racemase"/>
</dbReference>
<dbReference type="Pfam" id="PF00842">
    <property type="entry name" value="Ala_racemase_C"/>
    <property type="match status" value="1"/>
</dbReference>
<dbReference type="SUPFAM" id="SSF50621">
    <property type="entry name" value="Alanine racemase C-terminal domain-like"/>
    <property type="match status" value="1"/>
</dbReference>
<dbReference type="NCBIfam" id="TIGR00492">
    <property type="entry name" value="alr"/>
    <property type="match status" value="1"/>
</dbReference>
<evidence type="ECO:0000256" key="4">
    <source>
        <dbReference type="HAMAP-Rule" id="MF_01201"/>
    </source>
</evidence>
<dbReference type="PRINTS" id="PR00992">
    <property type="entry name" value="ALARACEMASE"/>
</dbReference>